<dbReference type="GO" id="GO:0003993">
    <property type="term" value="F:acid phosphatase activity"/>
    <property type="evidence" value="ECO:0007669"/>
    <property type="project" value="InterPro"/>
</dbReference>
<dbReference type="InterPro" id="IPR008963">
    <property type="entry name" value="Purple_acid_Pase-like_N"/>
</dbReference>
<dbReference type="GO" id="GO:0046872">
    <property type="term" value="F:metal ion binding"/>
    <property type="evidence" value="ECO:0007669"/>
    <property type="project" value="InterPro"/>
</dbReference>
<protein>
    <submittedName>
        <fullName evidence="3">Purple acid phosphatase 18</fullName>
    </submittedName>
</protein>
<dbReference type="PANTHER" id="PTHR22953">
    <property type="entry name" value="ACID PHOSPHATASE RELATED"/>
    <property type="match status" value="1"/>
</dbReference>
<reference evidence="4" key="1">
    <citation type="journal article" date="2019" name="Curr. Biol.">
        <title>Genome Sequence of Striga asiatica Provides Insight into the Evolution of Plant Parasitism.</title>
        <authorList>
            <person name="Yoshida S."/>
            <person name="Kim S."/>
            <person name="Wafula E.K."/>
            <person name="Tanskanen J."/>
            <person name="Kim Y.M."/>
            <person name="Honaas L."/>
            <person name="Yang Z."/>
            <person name="Spallek T."/>
            <person name="Conn C.E."/>
            <person name="Ichihashi Y."/>
            <person name="Cheong K."/>
            <person name="Cui S."/>
            <person name="Der J.P."/>
            <person name="Gundlach H."/>
            <person name="Jiao Y."/>
            <person name="Hori C."/>
            <person name="Ishida J.K."/>
            <person name="Kasahara H."/>
            <person name="Kiba T."/>
            <person name="Kim M.S."/>
            <person name="Koo N."/>
            <person name="Laohavisit A."/>
            <person name="Lee Y.H."/>
            <person name="Lumba S."/>
            <person name="McCourt P."/>
            <person name="Mortimer J.C."/>
            <person name="Mutuku J.M."/>
            <person name="Nomura T."/>
            <person name="Sasaki-Sekimoto Y."/>
            <person name="Seto Y."/>
            <person name="Wang Y."/>
            <person name="Wakatake T."/>
            <person name="Sakakibara H."/>
            <person name="Demura T."/>
            <person name="Yamaguchi S."/>
            <person name="Yoneyama K."/>
            <person name="Manabe R.I."/>
            <person name="Nelson D.C."/>
            <person name="Schulman A.H."/>
            <person name="Timko M.P."/>
            <person name="dePamphilis C.W."/>
            <person name="Choi D."/>
            <person name="Shirasu K."/>
        </authorList>
    </citation>
    <scope>NUCLEOTIDE SEQUENCE [LARGE SCALE GENOMIC DNA]</scope>
    <source>
        <strain evidence="4">cv. UVA1</strain>
    </source>
</reference>
<evidence type="ECO:0000256" key="1">
    <source>
        <dbReference type="ARBA" id="ARBA00022729"/>
    </source>
</evidence>
<dbReference type="InterPro" id="IPR039331">
    <property type="entry name" value="PAPs-like"/>
</dbReference>
<keyword evidence="1" id="KW-0732">Signal</keyword>
<dbReference type="InterPro" id="IPR015914">
    <property type="entry name" value="PAPs_N"/>
</dbReference>
<dbReference type="OrthoDB" id="1693181at2759"/>
<feature type="domain" description="Purple acid phosphatase N-terminal" evidence="2">
    <location>
        <begin position="35"/>
        <end position="120"/>
    </location>
</feature>
<comment type="caution">
    <text evidence="3">The sequence shown here is derived from an EMBL/GenBank/DDBJ whole genome shotgun (WGS) entry which is preliminary data.</text>
</comment>
<evidence type="ECO:0000313" key="3">
    <source>
        <dbReference type="EMBL" id="GER54225.1"/>
    </source>
</evidence>
<dbReference type="AlphaFoldDB" id="A0A5A7R917"/>
<dbReference type="Gene3D" id="2.60.40.380">
    <property type="entry name" value="Purple acid phosphatase-like, N-terminal"/>
    <property type="match status" value="1"/>
</dbReference>
<sequence>MQVRSPSAIDRVPRLFLLSAHVLLPSVCGGSKACVHISLSGPNHMGISWITSYPTPPVVYFGSSPGPGSKRFSANGSTNQYGYLTYQSGQTHDVVIGPLDPNTVYYYRCGSSSPELSFKTPPSQFPIKFAIIDLERLCFVVEQSLEQDRLVQLEHVSSKSSIAFSTRLNSFAAL</sequence>
<dbReference type="Pfam" id="PF16656">
    <property type="entry name" value="Pur_ac_phosph_N"/>
    <property type="match status" value="1"/>
</dbReference>
<evidence type="ECO:0000313" key="4">
    <source>
        <dbReference type="Proteomes" id="UP000325081"/>
    </source>
</evidence>
<proteinExistence type="predicted"/>
<organism evidence="3 4">
    <name type="scientific">Striga asiatica</name>
    <name type="common">Asiatic witchweed</name>
    <name type="synonym">Buchnera asiatica</name>
    <dbReference type="NCBI Taxonomy" id="4170"/>
    <lineage>
        <taxon>Eukaryota</taxon>
        <taxon>Viridiplantae</taxon>
        <taxon>Streptophyta</taxon>
        <taxon>Embryophyta</taxon>
        <taxon>Tracheophyta</taxon>
        <taxon>Spermatophyta</taxon>
        <taxon>Magnoliopsida</taxon>
        <taxon>eudicotyledons</taxon>
        <taxon>Gunneridae</taxon>
        <taxon>Pentapetalae</taxon>
        <taxon>asterids</taxon>
        <taxon>lamiids</taxon>
        <taxon>Lamiales</taxon>
        <taxon>Orobanchaceae</taxon>
        <taxon>Buchnereae</taxon>
        <taxon>Striga</taxon>
    </lineage>
</organism>
<accession>A0A5A7R917</accession>
<name>A0A5A7R917_STRAF</name>
<gene>
    <name evidence="3" type="ORF">STAS_31799</name>
</gene>
<evidence type="ECO:0000259" key="2">
    <source>
        <dbReference type="Pfam" id="PF16656"/>
    </source>
</evidence>
<dbReference type="PANTHER" id="PTHR22953:SF153">
    <property type="entry name" value="PURPLE ACID PHOSPHATASE"/>
    <property type="match status" value="1"/>
</dbReference>
<dbReference type="EMBL" id="BKCP01011070">
    <property type="protein sequence ID" value="GER54225.1"/>
    <property type="molecule type" value="Genomic_DNA"/>
</dbReference>
<keyword evidence="4" id="KW-1185">Reference proteome</keyword>
<dbReference type="Proteomes" id="UP000325081">
    <property type="component" value="Unassembled WGS sequence"/>
</dbReference>
<dbReference type="SUPFAM" id="SSF49363">
    <property type="entry name" value="Purple acid phosphatase, N-terminal domain"/>
    <property type="match status" value="1"/>
</dbReference>